<evidence type="ECO:0000313" key="4">
    <source>
        <dbReference type="Proteomes" id="UP001583280"/>
    </source>
</evidence>
<gene>
    <name evidence="3" type="ORF">Cpir12675_006412</name>
</gene>
<feature type="domain" description="Phosphatidylinositol-specific phospholipase C X" evidence="2">
    <location>
        <begin position="68"/>
        <end position="216"/>
    </location>
</feature>
<feature type="region of interest" description="Disordered" evidence="1">
    <location>
        <begin position="337"/>
        <end position="370"/>
    </location>
</feature>
<dbReference type="SMART" id="SM00148">
    <property type="entry name" value="PLCXc"/>
    <property type="match status" value="1"/>
</dbReference>
<dbReference type="PROSITE" id="PS50007">
    <property type="entry name" value="PIPLC_X_DOMAIN"/>
    <property type="match status" value="1"/>
</dbReference>
<dbReference type="EMBL" id="JAWDJO010000296">
    <property type="protein sequence ID" value="KAL1887791.1"/>
    <property type="molecule type" value="Genomic_DNA"/>
</dbReference>
<dbReference type="SUPFAM" id="SSF51695">
    <property type="entry name" value="PLC-like phosphodiesterases"/>
    <property type="match status" value="1"/>
</dbReference>
<reference evidence="3 4" key="1">
    <citation type="journal article" date="2024" name="IMA Fungus">
        <title>IMA Genome - F19 : A genome assembly and annotation guide to empower mycologists, including annotated draft genome sequences of Ceratocystis pirilliformis, Diaporthe australafricana, Fusarium ophioides, Paecilomyces lecythidis, and Sporothrix stenoceras.</title>
        <authorList>
            <person name="Aylward J."/>
            <person name="Wilson A.M."/>
            <person name="Visagie C.M."/>
            <person name="Spraker J."/>
            <person name="Barnes I."/>
            <person name="Buitendag C."/>
            <person name="Ceriani C."/>
            <person name="Del Mar Angel L."/>
            <person name="du Plessis D."/>
            <person name="Fuchs T."/>
            <person name="Gasser K."/>
            <person name="Kramer D."/>
            <person name="Li W."/>
            <person name="Munsamy K."/>
            <person name="Piso A."/>
            <person name="Price J.L."/>
            <person name="Sonnekus B."/>
            <person name="Thomas C."/>
            <person name="van der Nest A."/>
            <person name="van Dijk A."/>
            <person name="van Heerden A."/>
            <person name="van Vuuren N."/>
            <person name="Yilmaz N."/>
            <person name="Duong T.A."/>
            <person name="van der Merwe N.A."/>
            <person name="Wingfield M.J."/>
            <person name="Wingfield B.D."/>
        </authorList>
    </citation>
    <scope>NUCLEOTIDE SEQUENCE [LARGE SCALE GENOMIC DNA]</scope>
    <source>
        <strain evidence="3 4">CMW 12675</strain>
    </source>
</reference>
<dbReference type="Pfam" id="PF00388">
    <property type="entry name" value="PI-PLC-X"/>
    <property type="match status" value="1"/>
</dbReference>
<evidence type="ECO:0000313" key="3">
    <source>
        <dbReference type="EMBL" id="KAL1887791.1"/>
    </source>
</evidence>
<name>A0ABR3YHN5_9PEZI</name>
<dbReference type="InterPro" id="IPR000909">
    <property type="entry name" value="PLipase_C_PInositol-sp_X_dom"/>
</dbReference>
<dbReference type="PANTHER" id="PTHR13593:SF113">
    <property type="entry name" value="SI:DKEY-266F7.9"/>
    <property type="match status" value="1"/>
</dbReference>
<comment type="caution">
    <text evidence="3">The sequence shown here is derived from an EMBL/GenBank/DDBJ whole genome shotgun (WGS) entry which is preliminary data.</text>
</comment>
<accession>A0ABR3YHN5</accession>
<dbReference type="InterPro" id="IPR017946">
    <property type="entry name" value="PLC-like_Pdiesterase_TIM-brl"/>
</dbReference>
<organism evidence="3 4">
    <name type="scientific">Ceratocystis pirilliformis</name>
    <dbReference type="NCBI Taxonomy" id="259994"/>
    <lineage>
        <taxon>Eukaryota</taxon>
        <taxon>Fungi</taxon>
        <taxon>Dikarya</taxon>
        <taxon>Ascomycota</taxon>
        <taxon>Pezizomycotina</taxon>
        <taxon>Sordariomycetes</taxon>
        <taxon>Hypocreomycetidae</taxon>
        <taxon>Microascales</taxon>
        <taxon>Ceratocystidaceae</taxon>
        <taxon>Ceratocystis</taxon>
    </lineage>
</organism>
<dbReference type="Proteomes" id="UP001583280">
    <property type="component" value="Unassembled WGS sequence"/>
</dbReference>
<protein>
    <recommendedName>
        <fullName evidence="2">Phosphatidylinositol-specific phospholipase C X domain-containing protein</fullName>
    </recommendedName>
</protein>
<dbReference type="PANTHER" id="PTHR13593">
    <property type="match status" value="1"/>
</dbReference>
<proteinExistence type="predicted"/>
<dbReference type="InterPro" id="IPR051057">
    <property type="entry name" value="PI-PLC_domain"/>
</dbReference>
<evidence type="ECO:0000259" key="2">
    <source>
        <dbReference type="SMART" id="SM00148"/>
    </source>
</evidence>
<evidence type="ECO:0000256" key="1">
    <source>
        <dbReference type="SAM" id="MobiDB-lite"/>
    </source>
</evidence>
<sequence>MVAMDGQDFRLDKSPGNAYQKNKVVETYKESEMMWELPYAAKYKGIDDFWSFDVDAGKNADWMRNIADDTPLTSLVIPGTHNSVTDKLKNSLVRTQNKPLTEQLDGGIRYIDITCRYETYNIRVYNGMSDTDYTLDNVLNAIFNFLDVHPREAVILRIQKSGVLDAKKFKTYMDKHFFPGTVFGNEAVNYIYSGKADDTTIPTIRQLRGKVLILQDFKSSPPGHYGLPWNPETVSNYNNKLSISTFFQDSKWDGIKSHLSEAPSGDSNKLRITYTTASAGVSPINFAAKNNPDSGMNKLLGQYLSNNEAACFGIIAMDFPGQNIVKEILKLNDKYLSPEPLGDSDEADATTVDEASRGVVGGDEINPSAP</sequence>
<keyword evidence="4" id="KW-1185">Reference proteome</keyword>
<dbReference type="Gene3D" id="3.20.20.190">
    <property type="entry name" value="Phosphatidylinositol (PI) phosphodiesterase"/>
    <property type="match status" value="1"/>
</dbReference>